<dbReference type="STRING" id="177199.A0A420Y6H5"/>
<feature type="chain" id="PRO_5019404743" description="Fungal lipase-like domain-containing protein" evidence="3">
    <location>
        <begin position="21"/>
        <end position="336"/>
    </location>
</feature>
<dbReference type="InterPro" id="IPR029058">
    <property type="entry name" value="AB_hydrolase_fold"/>
</dbReference>
<dbReference type="Gene3D" id="3.40.50.1820">
    <property type="entry name" value="alpha/beta hydrolase"/>
    <property type="match status" value="1"/>
</dbReference>
<dbReference type="SUPFAM" id="SSF53474">
    <property type="entry name" value="alpha/beta-Hydrolases"/>
    <property type="match status" value="1"/>
</dbReference>
<dbReference type="PANTHER" id="PTHR46640:SF1">
    <property type="entry name" value="FUNGAL LIPASE-LIKE DOMAIN-CONTAINING PROTEIN-RELATED"/>
    <property type="match status" value="1"/>
</dbReference>
<dbReference type="Proteomes" id="UP000275385">
    <property type="component" value="Unassembled WGS sequence"/>
</dbReference>
<dbReference type="InterPro" id="IPR051299">
    <property type="entry name" value="AB_hydrolase_lip/est"/>
</dbReference>
<evidence type="ECO:0000313" key="7">
    <source>
        <dbReference type="Proteomes" id="UP000275385"/>
    </source>
</evidence>
<feature type="signal peptide" evidence="3">
    <location>
        <begin position="1"/>
        <end position="20"/>
    </location>
</feature>
<feature type="domain" description="Fungal lipase-type" evidence="4">
    <location>
        <begin position="103"/>
        <end position="233"/>
    </location>
</feature>
<dbReference type="Pfam" id="PF01764">
    <property type="entry name" value="Lipase_3"/>
    <property type="match status" value="1"/>
</dbReference>
<evidence type="ECO:0000259" key="5">
    <source>
        <dbReference type="Pfam" id="PF03893"/>
    </source>
</evidence>
<dbReference type="InterPro" id="IPR002921">
    <property type="entry name" value="Fungal_lipase-type"/>
</dbReference>
<sequence length="336" mass="35423">MKSALKALAATLVLAAVTSTAPTTLHDRAAISTTDLSNMQFYAQYAAISYCNSNNAVGQAVTCSGNACPTVTSHKATTFKTFSGILTDIQGLIAIDPVNALIVVSFRGSHSVRNWITNIVFNFSDCTYTSNCQVHDGFAAAWAEISSSVLSGVKAARAAHPSYKIISTGHSLGGAIATLGAASLRQSGYAVDLYTYGSPRVGNDAFTNFVTAQPGLEVRVTHLDDPVPRLPPLLFGYRHTSPEYWLSDGTATTTSYGVADVKVCAGSANVACNAGTFGLDVDAHLNYFEGIAGCSPDGLPFRRSEEVSDADLETRLNMYSTLDIQYAQQLAAKGSS</sequence>
<comment type="caution">
    <text evidence="6">The sequence shown here is derived from an EMBL/GenBank/DDBJ whole genome shotgun (WGS) entry which is preliminary data.</text>
</comment>
<gene>
    <name evidence="6" type="ORF">DL546_005897</name>
</gene>
<dbReference type="PANTHER" id="PTHR46640">
    <property type="entry name" value="TRIACYLGLYCEROL LIPASE, PUTATIVE (AFU_ORTHOLOGUE AFUA_6G06510)-RELATED"/>
    <property type="match status" value="1"/>
</dbReference>
<dbReference type="GO" id="GO:0016787">
    <property type="term" value="F:hydrolase activity"/>
    <property type="evidence" value="ECO:0007669"/>
    <property type="project" value="UniProtKB-KW"/>
</dbReference>
<organism evidence="6 7">
    <name type="scientific">Coniochaeta pulveracea</name>
    <dbReference type="NCBI Taxonomy" id="177199"/>
    <lineage>
        <taxon>Eukaryota</taxon>
        <taxon>Fungi</taxon>
        <taxon>Dikarya</taxon>
        <taxon>Ascomycota</taxon>
        <taxon>Pezizomycotina</taxon>
        <taxon>Sordariomycetes</taxon>
        <taxon>Sordariomycetidae</taxon>
        <taxon>Coniochaetales</taxon>
        <taxon>Coniochaetaceae</taxon>
        <taxon>Coniochaeta</taxon>
    </lineage>
</organism>
<dbReference type="CDD" id="cd00519">
    <property type="entry name" value="Lipase_3"/>
    <property type="match status" value="1"/>
</dbReference>
<dbReference type="GO" id="GO:0016042">
    <property type="term" value="P:lipid catabolic process"/>
    <property type="evidence" value="ECO:0007669"/>
    <property type="project" value="InterPro"/>
</dbReference>
<evidence type="ECO:0000259" key="4">
    <source>
        <dbReference type="Pfam" id="PF01764"/>
    </source>
</evidence>
<keyword evidence="1 3" id="KW-0732">Signal</keyword>
<dbReference type="InterPro" id="IPR005592">
    <property type="entry name" value="Mono/diacylglycerol_lipase_N"/>
</dbReference>
<dbReference type="OrthoDB" id="426718at2759"/>
<evidence type="ECO:0000256" key="1">
    <source>
        <dbReference type="ARBA" id="ARBA00022729"/>
    </source>
</evidence>
<keyword evidence="2" id="KW-0378">Hydrolase</keyword>
<protein>
    <recommendedName>
        <fullName evidence="8">Fungal lipase-like domain-containing protein</fullName>
    </recommendedName>
</protein>
<evidence type="ECO:0000313" key="6">
    <source>
        <dbReference type="EMBL" id="RKU43437.1"/>
    </source>
</evidence>
<proteinExistence type="predicted"/>
<dbReference type="Pfam" id="PF03893">
    <property type="entry name" value="Lipase3_N"/>
    <property type="match status" value="1"/>
</dbReference>
<accession>A0A420Y6H5</accession>
<evidence type="ECO:0008006" key="8">
    <source>
        <dbReference type="Google" id="ProtNLM"/>
    </source>
</evidence>
<name>A0A420Y6H5_9PEZI</name>
<reference evidence="6 7" key="1">
    <citation type="submission" date="2018-08" db="EMBL/GenBank/DDBJ databases">
        <title>Draft genome of the lignicolous fungus Coniochaeta pulveracea.</title>
        <authorList>
            <person name="Borstlap C.J."/>
            <person name="De Witt R.N."/>
            <person name="Botha A."/>
            <person name="Volschenk H."/>
        </authorList>
    </citation>
    <scope>NUCLEOTIDE SEQUENCE [LARGE SCALE GENOMIC DNA]</scope>
    <source>
        <strain evidence="6 7">CAB683</strain>
    </source>
</reference>
<evidence type="ECO:0000256" key="3">
    <source>
        <dbReference type="SAM" id="SignalP"/>
    </source>
</evidence>
<evidence type="ECO:0000256" key="2">
    <source>
        <dbReference type="ARBA" id="ARBA00022801"/>
    </source>
</evidence>
<feature type="domain" description="Mono-/di-acylglycerol lipase N-terminal" evidence="5">
    <location>
        <begin position="13"/>
        <end position="77"/>
    </location>
</feature>
<dbReference type="AlphaFoldDB" id="A0A420Y6H5"/>
<keyword evidence="7" id="KW-1185">Reference proteome</keyword>
<dbReference type="EMBL" id="QVQW01000043">
    <property type="protein sequence ID" value="RKU43437.1"/>
    <property type="molecule type" value="Genomic_DNA"/>
</dbReference>